<reference evidence="1 2" key="1">
    <citation type="submission" date="2021-03" db="EMBL/GenBank/DDBJ databases">
        <authorList>
            <person name="Kim M.K."/>
        </authorList>
    </citation>
    <scope>NUCLEOTIDE SEQUENCE [LARGE SCALE GENOMIC DNA]</scope>
    <source>
        <strain evidence="1 2">BT442</strain>
    </source>
</reference>
<name>A0ABS3QHX5_9BACT</name>
<protein>
    <submittedName>
        <fullName evidence="1">Uncharacterized protein</fullName>
    </submittedName>
</protein>
<dbReference type="EMBL" id="JAGETZ010000008">
    <property type="protein sequence ID" value="MBO2010844.1"/>
    <property type="molecule type" value="Genomic_DNA"/>
</dbReference>
<evidence type="ECO:0000313" key="2">
    <source>
        <dbReference type="Proteomes" id="UP000664369"/>
    </source>
</evidence>
<sequence>MSAQQLKDFFRTLIKVVAGGPAVGTPGKNRAAGVLQALDALVDFVTANAGGGGTDADALPAPEVGGVRTVSVAFTLDVTPGVKDGHGFDGPNLGPADRNYLAGNWQLRSFGSNANYFGFADNDATAIIRKDYLVAYVQQAIQNELSFRFTQGSADFAEELISSAFAGTYGTQGNSGVSSIIYRVNAAIRPLPLVLVAGDLLRVEIVRSGATALVELKP</sequence>
<proteinExistence type="predicted"/>
<keyword evidence="2" id="KW-1185">Reference proteome</keyword>
<evidence type="ECO:0000313" key="1">
    <source>
        <dbReference type="EMBL" id="MBO2010844.1"/>
    </source>
</evidence>
<dbReference type="RefSeq" id="WP_208176471.1">
    <property type="nucleotide sequence ID" value="NZ_JAGETZ010000008.1"/>
</dbReference>
<organism evidence="1 2">
    <name type="scientific">Hymenobacter negativus</name>
    <dbReference type="NCBI Taxonomy" id="2795026"/>
    <lineage>
        <taxon>Bacteria</taxon>
        <taxon>Pseudomonadati</taxon>
        <taxon>Bacteroidota</taxon>
        <taxon>Cytophagia</taxon>
        <taxon>Cytophagales</taxon>
        <taxon>Hymenobacteraceae</taxon>
        <taxon>Hymenobacter</taxon>
    </lineage>
</organism>
<accession>A0ABS3QHX5</accession>
<dbReference type="Proteomes" id="UP000664369">
    <property type="component" value="Unassembled WGS sequence"/>
</dbReference>
<gene>
    <name evidence="1" type="ORF">J4E00_17420</name>
</gene>
<comment type="caution">
    <text evidence="1">The sequence shown here is derived from an EMBL/GenBank/DDBJ whole genome shotgun (WGS) entry which is preliminary data.</text>
</comment>